<feature type="compositionally biased region" description="Acidic residues" evidence="1">
    <location>
        <begin position="70"/>
        <end position="103"/>
    </location>
</feature>
<organism evidence="4">
    <name type="scientific">Gongylonema pulchrum</name>
    <dbReference type="NCBI Taxonomy" id="637853"/>
    <lineage>
        <taxon>Eukaryota</taxon>
        <taxon>Metazoa</taxon>
        <taxon>Ecdysozoa</taxon>
        <taxon>Nematoda</taxon>
        <taxon>Chromadorea</taxon>
        <taxon>Rhabditida</taxon>
        <taxon>Spirurina</taxon>
        <taxon>Spiruromorpha</taxon>
        <taxon>Spiruroidea</taxon>
        <taxon>Gongylonematidae</taxon>
        <taxon>Gongylonema</taxon>
    </lineage>
</organism>
<sequence>MIARQAWCVATWVQSCARRSWSAKSTEVQLPHRAVACLPPNEVECFVGTYEILMHASGAQFLSGTKSSSDEDSENYDDGDDDVDYDDEGGDDREEEKEEEEKEDSNMTDGVEVNGKV</sequence>
<gene>
    <name evidence="2" type="ORF">GPUH_LOCUS5653</name>
</gene>
<evidence type="ECO:0000313" key="4">
    <source>
        <dbReference type="WBParaSite" id="GPUH_0000566101-mRNA-1"/>
    </source>
</evidence>
<evidence type="ECO:0000313" key="2">
    <source>
        <dbReference type="EMBL" id="VDK51633.1"/>
    </source>
</evidence>
<dbReference type="WBParaSite" id="GPUH_0000566101-mRNA-1">
    <property type="protein sequence ID" value="GPUH_0000566101-mRNA-1"/>
    <property type="gene ID" value="GPUH_0000566101"/>
</dbReference>
<reference evidence="2 3" key="2">
    <citation type="submission" date="2018-11" db="EMBL/GenBank/DDBJ databases">
        <authorList>
            <consortium name="Pathogen Informatics"/>
        </authorList>
    </citation>
    <scope>NUCLEOTIDE SEQUENCE [LARGE SCALE GENOMIC DNA]</scope>
</reference>
<protein>
    <submittedName>
        <fullName evidence="4">NPL domain-containing protein</fullName>
    </submittedName>
</protein>
<dbReference type="AlphaFoldDB" id="A0A183DAB2"/>
<proteinExistence type="predicted"/>
<accession>A0A183DAB2</accession>
<dbReference type="Proteomes" id="UP000271098">
    <property type="component" value="Unassembled WGS sequence"/>
</dbReference>
<name>A0A183DAB2_9BILA</name>
<feature type="region of interest" description="Disordered" evidence="1">
    <location>
        <begin position="62"/>
        <end position="117"/>
    </location>
</feature>
<dbReference type="EMBL" id="UYRT01012272">
    <property type="protein sequence ID" value="VDK51633.1"/>
    <property type="molecule type" value="Genomic_DNA"/>
</dbReference>
<keyword evidence="3" id="KW-1185">Reference proteome</keyword>
<evidence type="ECO:0000256" key="1">
    <source>
        <dbReference type="SAM" id="MobiDB-lite"/>
    </source>
</evidence>
<reference evidence="4" key="1">
    <citation type="submission" date="2016-06" db="UniProtKB">
        <authorList>
            <consortium name="WormBaseParasite"/>
        </authorList>
    </citation>
    <scope>IDENTIFICATION</scope>
</reference>
<evidence type="ECO:0000313" key="3">
    <source>
        <dbReference type="Proteomes" id="UP000271098"/>
    </source>
</evidence>
<dbReference type="PROSITE" id="PS51257">
    <property type="entry name" value="PROKAR_LIPOPROTEIN"/>
    <property type="match status" value="1"/>
</dbReference>